<reference evidence="2 3" key="1">
    <citation type="submission" date="2016-10" db="EMBL/GenBank/DDBJ databases">
        <authorList>
            <person name="de Groot N.N."/>
        </authorList>
    </citation>
    <scope>NUCLEOTIDE SEQUENCE [LARGE SCALE GENOMIC DNA]</scope>
    <source>
        <strain evidence="2 3">CDM_5</strain>
    </source>
</reference>
<keyword evidence="1" id="KW-0472">Membrane</keyword>
<accession>A0A1H7KWF8</accession>
<dbReference type="Proteomes" id="UP000183894">
    <property type="component" value="Unassembled WGS sequence"/>
</dbReference>
<evidence type="ECO:0000313" key="3">
    <source>
        <dbReference type="Proteomes" id="UP000183894"/>
    </source>
</evidence>
<name>A0A1H7KWF8_HALLR</name>
<evidence type="ECO:0000256" key="1">
    <source>
        <dbReference type="SAM" id="Phobius"/>
    </source>
</evidence>
<feature type="transmembrane region" description="Helical" evidence="1">
    <location>
        <begin position="20"/>
        <end position="40"/>
    </location>
</feature>
<evidence type="ECO:0000313" key="2">
    <source>
        <dbReference type="EMBL" id="SEK90840.1"/>
    </source>
</evidence>
<gene>
    <name evidence="2" type="ORF">SAMN04488691_102130</name>
</gene>
<feature type="transmembrane region" description="Helical" evidence="1">
    <location>
        <begin position="52"/>
        <end position="70"/>
    </location>
</feature>
<organism evidence="2 3">
    <name type="scientific">Haloferax larsenii</name>
    <dbReference type="NCBI Taxonomy" id="302484"/>
    <lineage>
        <taxon>Archaea</taxon>
        <taxon>Methanobacteriati</taxon>
        <taxon>Methanobacteriota</taxon>
        <taxon>Stenosarchaea group</taxon>
        <taxon>Halobacteria</taxon>
        <taxon>Halobacteriales</taxon>
        <taxon>Haloferacaceae</taxon>
        <taxon>Haloferax</taxon>
    </lineage>
</organism>
<dbReference type="RefSeq" id="WP_074792778.1">
    <property type="nucleotide sequence ID" value="NZ_FOAD01000002.1"/>
</dbReference>
<dbReference type="AlphaFoldDB" id="A0A1H7KWF8"/>
<keyword evidence="1" id="KW-1133">Transmembrane helix</keyword>
<dbReference type="EMBL" id="FOAD01000002">
    <property type="protein sequence ID" value="SEK90840.1"/>
    <property type="molecule type" value="Genomic_DNA"/>
</dbReference>
<proteinExistence type="predicted"/>
<protein>
    <submittedName>
        <fullName evidence="2">Uncharacterized protein</fullName>
    </submittedName>
</protein>
<keyword evidence="1" id="KW-0812">Transmembrane</keyword>
<sequence>MGTNDSPDGTDGLLEKFSLAHLLVALILVVGFSSFLYVSYSYSINTIQALDIYVSTALSLILISVYVGMLNANKRQTDIMEYQRIIQESQHEPDFRAKSPKVVERKLRYDVWNRGPGLGINGRLRIHLREDNVSRGEPETIVLRPMWEGQSESDMYPGTLRPNQREEWFFEIPHSQITEYMESNEFEKAKCEYEVVVQGVDGEEEVGIFFSTKYDTTMHSSPADIFK</sequence>